<dbReference type="Pfam" id="PF00736">
    <property type="entry name" value="EF1_GNE"/>
    <property type="match status" value="1"/>
</dbReference>
<dbReference type="HAMAP" id="MF_00043">
    <property type="entry name" value="EF1_beta"/>
    <property type="match status" value="1"/>
</dbReference>
<evidence type="ECO:0000256" key="5">
    <source>
        <dbReference type="ARBA" id="ARBA00022917"/>
    </source>
</evidence>
<evidence type="ECO:0000256" key="2">
    <source>
        <dbReference type="ARBA" id="ARBA00007411"/>
    </source>
</evidence>
<evidence type="ECO:0000256" key="7">
    <source>
        <dbReference type="HAMAP-Rule" id="MF_00043"/>
    </source>
</evidence>
<dbReference type="InterPro" id="IPR014717">
    <property type="entry name" value="Transl_elong_EF1B/ribsomal_bS6"/>
</dbReference>
<evidence type="ECO:0000256" key="1">
    <source>
        <dbReference type="ARBA" id="ARBA00003815"/>
    </source>
</evidence>
<dbReference type="InterPro" id="IPR036219">
    <property type="entry name" value="eEF-1beta-like_sf"/>
</dbReference>
<accession>A0A401HP08</accession>
<protein>
    <recommendedName>
        <fullName evidence="3 7">Elongation factor 1-beta</fullName>
        <shortName evidence="7">EF-1-beta</shortName>
    </recommendedName>
    <alternativeName>
        <fullName evidence="6 7">aEF-1beta</fullName>
    </alternativeName>
</protein>
<dbReference type="AlphaFoldDB" id="A0A401HP08"/>
<evidence type="ECO:0000256" key="4">
    <source>
        <dbReference type="ARBA" id="ARBA00022768"/>
    </source>
</evidence>
<dbReference type="Proteomes" id="UP000290527">
    <property type="component" value="Unassembled WGS sequence"/>
</dbReference>
<dbReference type="NCBIfam" id="TIGR00489">
    <property type="entry name" value="aEF-1_beta"/>
    <property type="match status" value="1"/>
</dbReference>
<feature type="domain" description="Translation elongation factor EF1B beta/delta subunit guanine nucleotide exchange" evidence="8">
    <location>
        <begin position="17"/>
        <end position="103"/>
    </location>
</feature>
<evidence type="ECO:0000256" key="6">
    <source>
        <dbReference type="ARBA" id="ARBA00032274"/>
    </source>
</evidence>
<name>A0A401HP08_9EURY</name>
<evidence type="ECO:0000259" key="8">
    <source>
        <dbReference type="SMART" id="SM00888"/>
    </source>
</evidence>
<comment type="similarity">
    <text evidence="2 7">Belongs to the EF-1-beta/EF-1-delta family.</text>
</comment>
<dbReference type="InterPro" id="IPR004542">
    <property type="entry name" value="Transl_elong_EF1B_B_arc"/>
</dbReference>
<dbReference type="NCBIfam" id="NF001670">
    <property type="entry name" value="PRK00435.1"/>
    <property type="match status" value="1"/>
</dbReference>
<proteinExistence type="inferred from homology"/>
<dbReference type="PIRSF" id="PIRSF006521">
    <property type="entry name" value="Transl_elong_EF1B_B_arc"/>
    <property type="match status" value="1"/>
</dbReference>
<evidence type="ECO:0000313" key="10">
    <source>
        <dbReference type="Proteomes" id="UP000290527"/>
    </source>
</evidence>
<dbReference type="EMBL" id="BFAX01000001">
    <property type="protein sequence ID" value="GBF35986.1"/>
    <property type="molecule type" value="Genomic_DNA"/>
</dbReference>
<keyword evidence="5 7" id="KW-0648">Protein biosynthesis</keyword>
<keyword evidence="4 7" id="KW-0251">Elongation factor</keyword>
<dbReference type="PANTHER" id="PTHR39647:SF1">
    <property type="entry name" value="ELONGATION FACTOR 1-BETA"/>
    <property type="match status" value="1"/>
</dbReference>
<dbReference type="InterPro" id="IPR014038">
    <property type="entry name" value="EF1B_bsu/dsu_GNE"/>
</dbReference>
<dbReference type="GO" id="GO:0003746">
    <property type="term" value="F:translation elongation factor activity"/>
    <property type="evidence" value="ECO:0007669"/>
    <property type="project" value="UniProtKB-UniRule"/>
</dbReference>
<comment type="function">
    <text evidence="1 7">Promotes the exchange of GDP for GTP in EF-1-alpha/GDP, thus allowing the regeneration of EF-1-alpha/GTP that could then be used to form the ternary complex EF-1-alpha/GTP/AAtRNA.</text>
</comment>
<gene>
    <name evidence="7" type="primary">ef1b</name>
    <name evidence="9" type="ORF">MHHB_P0211</name>
</gene>
<organism evidence="9 10">
    <name type="scientific">Methanofervidicoccus abyssi</name>
    <dbReference type="NCBI Taxonomy" id="2082189"/>
    <lineage>
        <taxon>Archaea</taxon>
        <taxon>Methanobacteriati</taxon>
        <taxon>Methanobacteriota</taxon>
        <taxon>Methanomada group</taxon>
        <taxon>Methanococci</taxon>
        <taxon>Methanococcales</taxon>
        <taxon>Methanofervidicoccus</taxon>
    </lineage>
</organism>
<keyword evidence="10" id="KW-1185">Reference proteome</keyword>
<dbReference type="PANTHER" id="PTHR39647">
    <property type="entry name" value="ELONGATION FACTOR 1-BETA"/>
    <property type="match status" value="1"/>
</dbReference>
<dbReference type="Gene3D" id="3.30.70.60">
    <property type="match status" value="1"/>
</dbReference>
<reference evidence="9 10" key="1">
    <citation type="journal article" date="2019" name="Int. J. Syst. Evol. Microbiol.">
        <title>Methanofervidicoccus abyssi gen. nov., sp. nov., a hydrogenotrophic methanogen, isolated from a hydrothermal vent chimney in the Mid-Cayman Spreading Center, the Caribbean Sea.</title>
        <authorList>
            <person name="Sakai S."/>
            <person name="Takaki Y."/>
            <person name="Miyazaki M."/>
            <person name="Ogawara M."/>
            <person name="Yanagawa K."/>
            <person name="Miyazaki J."/>
            <person name="Takai K."/>
        </authorList>
    </citation>
    <scope>NUCLEOTIDE SEQUENCE [LARGE SCALE GENOMIC DNA]</scope>
    <source>
        <strain evidence="9 10">HHB</strain>
    </source>
</reference>
<dbReference type="SUPFAM" id="SSF54984">
    <property type="entry name" value="eEF-1beta-like"/>
    <property type="match status" value="1"/>
</dbReference>
<comment type="caution">
    <text evidence="9">The sequence shown here is derived from an EMBL/GenBank/DDBJ whole genome shotgun (WGS) entry which is preliminary data.</text>
</comment>
<sequence>MDLKVHKEKGEGVSMGTVIAKVKVMPVSPEVDRESLKERIKKAVENMGIKCINVLEEPLAFGLYAIYVLVEMEEKEGGTEPLEKELSGLKDVESVEVVEVSLA</sequence>
<evidence type="ECO:0000313" key="9">
    <source>
        <dbReference type="EMBL" id="GBF35986.1"/>
    </source>
</evidence>
<evidence type="ECO:0000256" key="3">
    <source>
        <dbReference type="ARBA" id="ARBA00017600"/>
    </source>
</evidence>
<dbReference type="SMART" id="SM00888">
    <property type="entry name" value="EF1_GNE"/>
    <property type="match status" value="1"/>
</dbReference>